<proteinExistence type="inferred from homology"/>
<accession>A0A1V9Y814</accession>
<organism evidence="10 11">
    <name type="scientific">Thraustotheca clavata</name>
    <dbReference type="NCBI Taxonomy" id="74557"/>
    <lineage>
        <taxon>Eukaryota</taxon>
        <taxon>Sar</taxon>
        <taxon>Stramenopiles</taxon>
        <taxon>Oomycota</taxon>
        <taxon>Saprolegniomycetes</taxon>
        <taxon>Saprolegniales</taxon>
        <taxon>Achlyaceae</taxon>
        <taxon>Thraustotheca</taxon>
    </lineage>
</organism>
<keyword evidence="7" id="KW-0175">Coiled coil</keyword>
<evidence type="ECO:0000256" key="2">
    <source>
        <dbReference type="ARBA" id="ARBA00009597"/>
    </source>
</evidence>
<sequence>MLRSALQSAARRHCVQNSSLSVRQMSFFSKFTNQVKEELAKLEKNEAIQEVVKETAEKSKEAREEFEKRAKEQREAFEAAMREVREQAEAEANKSEYVKGAKSKFFDPLNQAKSKVLGDTSGAKETLVETFYEVFGMGKKKSVEETLTSSLSEKKATKPVENTEDEEAEPYSGTTAVVVVKGEQSAWDRIGARLKETPIIQGLLEAARLAAETKAGQTLGSSAKVAKDKLGDTAEDAREYWETSQNPWVYRLSSIYDGLFGETAESIAIREIRRADPSFNVEEWKDQVADTVVPFVLDAFLKGNSRDLKKWMGEAAYNTVNMSIRERKADGLVVDPNVLAIRDVTVIALSAEDKQAPIIGIQLMAQQINCIRNREGEIIEGAEDEIKANFYVFAFRREYDEEEMALRWKIIEFGVIGSVPYI</sequence>
<dbReference type="STRING" id="74557.A0A1V9Y814"/>
<keyword evidence="11" id="KW-1185">Reference proteome</keyword>
<keyword evidence="6" id="KW-0472">Membrane</keyword>
<dbReference type="SUPFAM" id="SSF54427">
    <property type="entry name" value="NTF2-like"/>
    <property type="match status" value="1"/>
</dbReference>
<dbReference type="Pfam" id="PF04280">
    <property type="entry name" value="Tim44"/>
    <property type="match status" value="1"/>
</dbReference>
<dbReference type="OrthoDB" id="10265990at2759"/>
<dbReference type="PANTHER" id="PTHR10721">
    <property type="entry name" value="MITOCHONDRIAL IMPORT INNER MEMBRANE TRANSLOCASE SUBUNIT TIM44"/>
    <property type="match status" value="1"/>
</dbReference>
<feature type="domain" description="Tim44-like" evidence="9">
    <location>
        <begin position="266"/>
        <end position="415"/>
    </location>
</feature>
<dbReference type="Gene3D" id="3.10.450.240">
    <property type="match status" value="1"/>
</dbReference>
<evidence type="ECO:0000313" key="10">
    <source>
        <dbReference type="EMBL" id="OQR81857.1"/>
    </source>
</evidence>
<evidence type="ECO:0000256" key="8">
    <source>
        <dbReference type="SAM" id="MobiDB-lite"/>
    </source>
</evidence>
<comment type="subcellular location">
    <subcellularLocation>
        <location evidence="1">Mitochondrion inner membrane</location>
    </subcellularLocation>
</comment>
<evidence type="ECO:0000256" key="7">
    <source>
        <dbReference type="SAM" id="Coils"/>
    </source>
</evidence>
<evidence type="ECO:0000256" key="4">
    <source>
        <dbReference type="ARBA" id="ARBA00022946"/>
    </source>
</evidence>
<dbReference type="GO" id="GO:0051087">
    <property type="term" value="F:protein-folding chaperone binding"/>
    <property type="evidence" value="ECO:0007669"/>
    <property type="project" value="TreeGrafter"/>
</dbReference>
<dbReference type="EMBL" id="JNBS01004882">
    <property type="protein sequence ID" value="OQR81857.1"/>
    <property type="molecule type" value="Genomic_DNA"/>
</dbReference>
<feature type="region of interest" description="Disordered" evidence="8">
    <location>
        <begin position="145"/>
        <end position="171"/>
    </location>
</feature>
<dbReference type="PANTHER" id="PTHR10721:SF1">
    <property type="entry name" value="MITOCHONDRIAL IMPORT INNER MEMBRANE TRANSLOCASE SUBUNIT TIM44"/>
    <property type="match status" value="1"/>
</dbReference>
<keyword evidence="3" id="KW-0999">Mitochondrion inner membrane</keyword>
<protein>
    <submittedName>
        <fullName evidence="10">Mitochondrial Protein Translocase (MPT) Family</fullName>
    </submittedName>
</protein>
<feature type="coiled-coil region" evidence="7">
    <location>
        <begin position="45"/>
        <end position="94"/>
    </location>
</feature>
<dbReference type="GO" id="GO:0030150">
    <property type="term" value="P:protein import into mitochondrial matrix"/>
    <property type="evidence" value="ECO:0007669"/>
    <property type="project" value="TreeGrafter"/>
</dbReference>
<dbReference type="GO" id="GO:0005743">
    <property type="term" value="C:mitochondrial inner membrane"/>
    <property type="evidence" value="ECO:0007669"/>
    <property type="project" value="UniProtKB-SubCell"/>
</dbReference>
<dbReference type="SMART" id="SM00978">
    <property type="entry name" value="Tim44"/>
    <property type="match status" value="1"/>
</dbReference>
<comment type="caution">
    <text evidence="10">The sequence shown here is derived from an EMBL/GenBank/DDBJ whole genome shotgun (WGS) entry which is preliminary data.</text>
</comment>
<evidence type="ECO:0000313" key="11">
    <source>
        <dbReference type="Proteomes" id="UP000243217"/>
    </source>
</evidence>
<dbReference type="AlphaFoldDB" id="A0A1V9Y814"/>
<evidence type="ECO:0000259" key="9">
    <source>
        <dbReference type="SMART" id="SM00978"/>
    </source>
</evidence>
<evidence type="ECO:0000256" key="6">
    <source>
        <dbReference type="ARBA" id="ARBA00023136"/>
    </source>
</evidence>
<keyword evidence="5" id="KW-0496">Mitochondrion</keyword>
<keyword evidence="4" id="KW-0809">Transit peptide</keyword>
<name>A0A1V9Y814_9STRA</name>
<dbReference type="InterPro" id="IPR007379">
    <property type="entry name" value="Tim44-like_dom"/>
</dbReference>
<comment type="similarity">
    <text evidence="2">Belongs to the Tim44 family.</text>
</comment>
<evidence type="ECO:0000256" key="1">
    <source>
        <dbReference type="ARBA" id="ARBA00004273"/>
    </source>
</evidence>
<reference evidence="10 11" key="1">
    <citation type="journal article" date="2014" name="Genome Biol. Evol.">
        <title>The secreted proteins of Achlya hypogyna and Thraustotheca clavata identify the ancestral oomycete secretome and reveal gene acquisitions by horizontal gene transfer.</title>
        <authorList>
            <person name="Misner I."/>
            <person name="Blouin N."/>
            <person name="Leonard G."/>
            <person name="Richards T.A."/>
            <person name="Lane C.E."/>
        </authorList>
    </citation>
    <scope>NUCLEOTIDE SEQUENCE [LARGE SCALE GENOMIC DNA]</scope>
    <source>
        <strain evidence="10 11">ATCC 34112</strain>
    </source>
</reference>
<dbReference type="Proteomes" id="UP000243217">
    <property type="component" value="Unassembled WGS sequence"/>
</dbReference>
<dbReference type="InterPro" id="IPR032710">
    <property type="entry name" value="NTF2-like_dom_sf"/>
</dbReference>
<gene>
    <name evidence="10" type="ORF">THRCLA_11336</name>
</gene>
<dbReference type="InterPro" id="IPR039544">
    <property type="entry name" value="Tim44-like"/>
</dbReference>
<evidence type="ECO:0000256" key="3">
    <source>
        <dbReference type="ARBA" id="ARBA00022792"/>
    </source>
</evidence>
<evidence type="ECO:0000256" key="5">
    <source>
        <dbReference type="ARBA" id="ARBA00023128"/>
    </source>
</evidence>